<dbReference type="Pfam" id="PF21036">
    <property type="entry name" value="EryCIII-like_N"/>
    <property type="match status" value="1"/>
</dbReference>
<protein>
    <submittedName>
        <fullName evidence="7">Glycosyltransferase</fullName>
    </submittedName>
</protein>
<dbReference type="SUPFAM" id="SSF53756">
    <property type="entry name" value="UDP-Glycosyltransferase/glycogen phosphorylase"/>
    <property type="match status" value="1"/>
</dbReference>
<keyword evidence="2" id="KW-0328">Glycosyltransferase</keyword>
<comment type="caution">
    <text evidence="7">The sequence shown here is derived from an EMBL/GenBank/DDBJ whole genome shotgun (WGS) entry which is preliminary data.</text>
</comment>
<dbReference type="Gene3D" id="3.40.50.2000">
    <property type="entry name" value="Glycogen Phosphorylase B"/>
    <property type="match status" value="2"/>
</dbReference>
<dbReference type="CDD" id="cd03784">
    <property type="entry name" value="GT1_Gtf-like"/>
    <property type="match status" value="1"/>
</dbReference>
<proteinExistence type="inferred from homology"/>
<evidence type="ECO:0000259" key="5">
    <source>
        <dbReference type="Pfam" id="PF06722"/>
    </source>
</evidence>
<feature type="domain" description="Erythromycin biosynthesis protein CIII-like C-terminal" evidence="5">
    <location>
        <begin position="232"/>
        <end position="372"/>
    </location>
</feature>
<name>A0ABN0VFT9_9ACTN</name>
<dbReference type="InterPro" id="IPR010610">
    <property type="entry name" value="EryCIII-like_C"/>
</dbReference>
<evidence type="ECO:0000256" key="4">
    <source>
        <dbReference type="SAM" id="MobiDB-lite"/>
    </source>
</evidence>
<evidence type="ECO:0000256" key="2">
    <source>
        <dbReference type="ARBA" id="ARBA00022676"/>
    </source>
</evidence>
<dbReference type="PANTHER" id="PTHR48050:SF13">
    <property type="entry name" value="STEROL 3-BETA-GLUCOSYLTRANSFERASE UGT80A2"/>
    <property type="match status" value="1"/>
</dbReference>
<keyword evidence="8" id="KW-1185">Reference proteome</keyword>
<dbReference type="EMBL" id="BAAABV010000018">
    <property type="protein sequence ID" value="GAA0297337.1"/>
    <property type="molecule type" value="Genomic_DNA"/>
</dbReference>
<dbReference type="Proteomes" id="UP001501867">
    <property type="component" value="Unassembled WGS sequence"/>
</dbReference>
<dbReference type="InterPro" id="IPR050426">
    <property type="entry name" value="Glycosyltransferase_28"/>
</dbReference>
<dbReference type="InterPro" id="IPR048284">
    <property type="entry name" value="EryCIII-like_N"/>
</dbReference>
<evidence type="ECO:0000313" key="7">
    <source>
        <dbReference type="EMBL" id="GAA0297337.1"/>
    </source>
</evidence>
<organism evidence="7 8">
    <name type="scientific">Streptomyces polychromogenes</name>
    <dbReference type="NCBI Taxonomy" id="67342"/>
    <lineage>
        <taxon>Bacteria</taxon>
        <taxon>Bacillati</taxon>
        <taxon>Actinomycetota</taxon>
        <taxon>Actinomycetes</taxon>
        <taxon>Kitasatosporales</taxon>
        <taxon>Streptomycetaceae</taxon>
        <taxon>Streptomyces</taxon>
    </lineage>
</organism>
<accession>A0ABN0VFT9</accession>
<evidence type="ECO:0000259" key="6">
    <source>
        <dbReference type="Pfam" id="PF21036"/>
    </source>
</evidence>
<dbReference type="PANTHER" id="PTHR48050">
    <property type="entry name" value="STEROL 3-BETA-GLUCOSYLTRANSFERASE"/>
    <property type="match status" value="1"/>
</dbReference>
<dbReference type="Pfam" id="PF06722">
    <property type="entry name" value="EryCIII-like_C"/>
    <property type="match status" value="1"/>
</dbReference>
<gene>
    <name evidence="7" type="ORF">GCM10010302_39980</name>
</gene>
<evidence type="ECO:0000256" key="1">
    <source>
        <dbReference type="ARBA" id="ARBA00006962"/>
    </source>
</evidence>
<reference evidence="7 8" key="1">
    <citation type="journal article" date="2019" name="Int. J. Syst. Evol. Microbiol.">
        <title>The Global Catalogue of Microorganisms (GCM) 10K type strain sequencing project: providing services to taxonomists for standard genome sequencing and annotation.</title>
        <authorList>
            <consortium name="The Broad Institute Genomics Platform"/>
            <consortium name="The Broad Institute Genome Sequencing Center for Infectious Disease"/>
            <person name="Wu L."/>
            <person name="Ma J."/>
        </authorList>
    </citation>
    <scope>NUCLEOTIDE SEQUENCE [LARGE SCALE GENOMIC DNA]</scope>
    <source>
        <strain evidence="7 8">JCM 4505</strain>
    </source>
</reference>
<feature type="domain" description="Erythromycin biosynthesis protein CIII-like N-terminal" evidence="6">
    <location>
        <begin position="22"/>
        <end position="217"/>
    </location>
</feature>
<sequence length="381" mass="40413">MRVLFTTWAWPTHYQPLVTLAWAFRAAGHEVCVASQPSLMPTVRASGLPGIALGGDRELTPVVDALLAVDPAVRGDGRTSRTVSGYAAIAGLMADPLREVMERWRPDLVVFEESTYAAPMVARLLGIPAVRHLWGVDILSYVRSFEPAALTPLAERLGLDALDTTGAATVDHCPPRLQVPGAFERLPMRYVPFNGSATLPAWTARAPRRPRICVTYGTTSSRLAHYAFVLDRIVAAVSDLPVEVVATVAGSDLHRLAGAGGNVRVVERMPLHALLPHCDLLVSQAGPSTALTAVSCGTPQLMIPQLPDQKLISSLVAGAGAGERLDLADATAETIRAAALRILSTPSHRASARALSEESRRLPGPAEVVRTLTRPGGPAAA</sequence>
<dbReference type="InterPro" id="IPR002213">
    <property type="entry name" value="UDP_glucos_trans"/>
</dbReference>
<evidence type="ECO:0000313" key="8">
    <source>
        <dbReference type="Proteomes" id="UP001501867"/>
    </source>
</evidence>
<keyword evidence="3" id="KW-0808">Transferase</keyword>
<evidence type="ECO:0000256" key="3">
    <source>
        <dbReference type="ARBA" id="ARBA00022679"/>
    </source>
</evidence>
<feature type="region of interest" description="Disordered" evidence="4">
    <location>
        <begin position="352"/>
        <end position="381"/>
    </location>
</feature>
<comment type="similarity">
    <text evidence="1">Belongs to the glycosyltransferase 28 family.</text>
</comment>